<keyword evidence="4 9" id="KW-0547">Nucleotide-binding</keyword>
<feature type="domain" description="tRNA-specific 2-thiouridylase MnmA-like central" evidence="11">
    <location>
        <begin position="205"/>
        <end position="272"/>
    </location>
</feature>
<comment type="function">
    <text evidence="9">Catalyzes the 2-thiolation of uridine at the wobble position (U34) of tRNA, leading to the formation of s(2)U34.</text>
</comment>
<dbReference type="GO" id="GO:0000049">
    <property type="term" value="F:tRNA binding"/>
    <property type="evidence" value="ECO:0007669"/>
    <property type="project" value="UniProtKB-KW"/>
</dbReference>
<organism evidence="12 13">
    <name type="scientific">Candidatus Zambryskibacteria bacterium RIFCSPHIGHO2_02_FULL_43_37</name>
    <dbReference type="NCBI Taxonomy" id="1802749"/>
    <lineage>
        <taxon>Bacteria</taxon>
        <taxon>Candidatus Zambryskiibacteriota</taxon>
    </lineage>
</organism>
<dbReference type="EC" id="2.8.1.13" evidence="9"/>
<feature type="region of interest" description="Interaction with tRNA" evidence="9">
    <location>
        <begin position="306"/>
        <end position="307"/>
    </location>
</feature>
<dbReference type="InterPro" id="IPR046885">
    <property type="entry name" value="MnmA-like_C"/>
</dbReference>
<protein>
    <recommendedName>
        <fullName evidence="9">tRNA-specific 2-thiouridylase MnmA</fullName>
        <ecNumber evidence="9">2.8.1.13</ecNumber>
    </recommendedName>
</protein>
<feature type="domain" description="tRNA-specific 2-thiouridylase MnmA-like C-terminal" evidence="10">
    <location>
        <begin position="283"/>
        <end position="353"/>
    </location>
</feature>
<comment type="caution">
    <text evidence="9">Lacks conserved residue(s) required for the propagation of feature annotation.</text>
</comment>
<dbReference type="CDD" id="cd01998">
    <property type="entry name" value="MnmA_TRMU-like"/>
    <property type="match status" value="1"/>
</dbReference>
<dbReference type="FunFam" id="2.30.30.280:FF:000001">
    <property type="entry name" value="tRNA-specific 2-thiouridylase MnmA"/>
    <property type="match status" value="1"/>
</dbReference>
<feature type="binding site" evidence="9">
    <location>
        <position position="53"/>
    </location>
    <ligand>
        <name>ATP</name>
        <dbReference type="ChEBI" id="CHEBI:30616"/>
    </ligand>
</feature>
<evidence type="ECO:0000313" key="12">
    <source>
        <dbReference type="EMBL" id="OHA96538.1"/>
    </source>
</evidence>
<dbReference type="Gene3D" id="2.30.30.280">
    <property type="entry name" value="Adenine nucleotide alpha hydrolases-like domains"/>
    <property type="match status" value="1"/>
</dbReference>
<dbReference type="GO" id="GO:0005524">
    <property type="term" value="F:ATP binding"/>
    <property type="evidence" value="ECO:0007669"/>
    <property type="project" value="UniProtKB-KW"/>
</dbReference>
<keyword evidence="9" id="KW-0963">Cytoplasm</keyword>
<keyword evidence="3 9" id="KW-0819">tRNA processing</keyword>
<dbReference type="PANTHER" id="PTHR11933:SF5">
    <property type="entry name" value="MITOCHONDRIAL TRNA-SPECIFIC 2-THIOURIDYLASE 1"/>
    <property type="match status" value="1"/>
</dbReference>
<feature type="region of interest" description="Interaction with tRNA" evidence="9">
    <location>
        <begin position="147"/>
        <end position="149"/>
    </location>
</feature>
<comment type="caution">
    <text evidence="12">The sequence shown here is derived from an EMBL/GenBank/DDBJ whole genome shotgun (WGS) entry which is preliminary data.</text>
</comment>
<dbReference type="NCBIfam" id="TIGR00420">
    <property type="entry name" value="trmU"/>
    <property type="match status" value="1"/>
</dbReference>
<evidence type="ECO:0000256" key="1">
    <source>
        <dbReference type="ARBA" id="ARBA00022555"/>
    </source>
</evidence>
<keyword evidence="7" id="KW-1015">Disulfide bond</keyword>
<dbReference type="PANTHER" id="PTHR11933">
    <property type="entry name" value="TRNA 5-METHYLAMINOMETHYL-2-THIOURIDYLATE -METHYLTRANSFERASE"/>
    <property type="match status" value="1"/>
</dbReference>
<feature type="site" description="Interaction with tRNA" evidence="9">
    <location>
        <position position="141"/>
    </location>
</feature>
<comment type="similarity">
    <text evidence="9">Belongs to the MnmA/TRMU family.</text>
</comment>
<evidence type="ECO:0000256" key="8">
    <source>
        <dbReference type="ARBA" id="ARBA00051542"/>
    </source>
</evidence>
<keyword evidence="2 9" id="KW-0808">Transferase</keyword>
<dbReference type="Pfam" id="PF03054">
    <property type="entry name" value="tRNA_Me_trans"/>
    <property type="match status" value="1"/>
</dbReference>
<evidence type="ECO:0000313" key="13">
    <source>
        <dbReference type="Proteomes" id="UP000177279"/>
    </source>
</evidence>
<evidence type="ECO:0000256" key="3">
    <source>
        <dbReference type="ARBA" id="ARBA00022694"/>
    </source>
</evidence>
<dbReference type="InterPro" id="IPR014729">
    <property type="entry name" value="Rossmann-like_a/b/a_fold"/>
</dbReference>
<name>A0A1G2THK4_9BACT</name>
<dbReference type="Gene3D" id="3.40.50.620">
    <property type="entry name" value="HUPs"/>
    <property type="match status" value="1"/>
</dbReference>
<feature type="region of interest" description="Interaction with target base in tRNA" evidence="9">
    <location>
        <begin position="111"/>
        <end position="113"/>
    </location>
</feature>
<evidence type="ECO:0000256" key="9">
    <source>
        <dbReference type="HAMAP-Rule" id="MF_00144"/>
    </source>
</evidence>
<dbReference type="InterPro" id="IPR023382">
    <property type="entry name" value="MnmA-like_central_sf"/>
</dbReference>
<dbReference type="InterPro" id="IPR046884">
    <property type="entry name" value="MnmA-like_central"/>
</dbReference>
<dbReference type="NCBIfam" id="NF001138">
    <property type="entry name" value="PRK00143.1"/>
    <property type="match status" value="1"/>
</dbReference>
<evidence type="ECO:0000256" key="5">
    <source>
        <dbReference type="ARBA" id="ARBA00022840"/>
    </source>
</evidence>
<evidence type="ECO:0000256" key="2">
    <source>
        <dbReference type="ARBA" id="ARBA00022679"/>
    </source>
</evidence>
<dbReference type="HAMAP" id="MF_00144">
    <property type="entry name" value="tRNA_thiouridyl_MnmA"/>
    <property type="match status" value="1"/>
</dbReference>
<dbReference type="Gene3D" id="2.40.30.10">
    <property type="entry name" value="Translation factors"/>
    <property type="match status" value="1"/>
</dbReference>
<gene>
    <name evidence="9" type="primary">mnmA</name>
    <name evidence="12" type="ORF">A3D49_01540</name>
</gene>
<dbReference type="GO" id="GO:0103016">
    <property type="term" value="F:tRNA-uridine 2-sulfurtransferase activity"/>
    <property type="evidence" value="ECO:0007669"/>
    <property type="project" value="UniProtKB-EC"/>
</dbReference>
<keyword evidence="5 9" id="KW-0067">ATP-binding</keyword>
<dbReference type="InterPro" id="IPR004506">
    <property type="entry name" value="MnmA-like"/>
</dbReference>
<dbReference type="Proteomes" id="UP000177279">
    <property type="component" value="Unassembled WGS sequence"/>
</dbReference>
<dbReference type="EMBL" id="MHVS01000005">
    <property type="protein sequence ID" value="OHA96538.1"/>
    <property type="molecule type" value="Genomic_DNA"/>
</dbReference>
<feature type="site" description="Interaction with tRNA" evidence="9">
    <location>
        <position position="338"/>
    </location>
</feature>
<evidence type="ECO:0000256" key="4">
    <source>
        <dbReference type="ARBA" id="ARBA00022741"/>
    </source>
</evidence>
<dbReference type="Pfam" id="PF20259">
    <property type="entry name" value="tRNA_Me_trans_M"/>
    <property type="match status" value="1"/>
</dbReference>
<reference evidence="12 13" key="1">
    <citation type="journal article" date="2016" name="Nat. Commun.">
        <title>Thousands of microbial genomes shed light on interconnected biogeochemical processes in an aquifer system.</title>
        <authorList>
            <person name="Anantharaman K."/>
            <person name="Brown C.T."/>
            <person name="Hug L.A."/>
            <person name="Sharon I."/>
            <person name="Castelle C.J."/>
            <person name="Probst A.J."/>
            <person name="Thomas B.C."/>
            <person name="Singh A."/>
            <person name="Wilkins M.J."/>
            <person name="Karaoz U."/>
            <person name="Brodie E.L."/>
            <person name="Williams K.H."/>
            <person name="Hubbard S.S."/>
            <person name="Banfield J.F."/>
        </authorList>
    </citation>
    <scope>NUCLEOTIDE SEQUENCE [LARGE SCALE GENOMIC DNA]</scope>
</reference>
<evidence type="ECO:0000259" key="11">
    <source>
        <dbReference type="Pfam" id="PF20259"/>
    </source>
</evidence>
<accession>A0A1G2THK4</accession>
<dbReference type="GO" id="GO:0002143">
    <property type="term" value="P:tRNA wobble position uridine thiolation"/>
    <property type="evidence" value="ECO:0007669"/>
    <property type="project" value="TreeGrafter"/>
</dbReference>
<evidence type="ECO:0000256" key="6">
    <source>
        <dbReference type="ARBA" id="ARBA00022884"/>
    </source>
</evidence>
<evidence type="ECO:0000259" key="10">
    <source>
        <dbReference type="Pfam" id="PF20258"/>
    </source>
</evidence>
<feature type="binding site" evidence="9">
    <location>
        <position position="140"/>
    </location>
    <ligand>
        <name>ATP</name>
        <dbReference type="ChEBI" id="CHEBI:30616"/>
    </ligand>
</feature>
<keyword evidence="1 9" id="KW-0820">tRNA-binding</keyword>
<dbReference type="SUPFAM" id="SSF52402">
    <property type="entry name" value="Adenine nucleotide alpha hydrolases-like"/>
    <property type="match status" value="1"/>
</dbReference>
<feature type="active site" description="Cysteine persulfide intermediate" evidence="9">
    <location>
        <position position="197"/>
    </location>
</feature>
<evidence type="ECO:0000256" key="7">
    <source>
        <dbReference type="ARBA" id="ARBA00023157"/>
    </source>
</evidence>
<dbReference type="Pfam" id="PF20258">
    <property type="entry name" value="tRNA_Me_trans_C"/>
    <property type="match status" value="1"/>
</dbReference>
<dbReference type="AlphaFoldDB" id="A0A1G2THK4"/>
<feature type="active site" description="Nucleophile" evidence="9">
    <location>
        <position position="116"/>
    </location>
</feature>
<sequence length="359" mass="40416">MNTKPISRNISRTKDLPIGLRPRVFVGLSGGVDSAVSAALLKEQGYDVTGVFIRAWQPEWLSCTWREERRDAMKICLTLGIPFLFLDAEAEYKKDVVDKMIAEYKAGRTPNPDVLCNKEIKFGVFWNKAKELGADFIATGHYLSGEKDQSYFLWMLTPDDFSHTIFPVGHMEKSEVRKLAKKYNLPVAEKKDSQGICFMGNVSMEEFLSHYVKAKRGKVMNTEGAVIGRHDGLPYYTVGERKGFEVTQKGADNGPFYIVAKDADTNTLVVSDEESEILEFSPRKIILKNVNWIREPESPELTGQVRYRGEKLPIRLSVVGRRLSVEFKTPVRGLSLGQSLVFYENGNLLGGGIMDKIIS</sequence>
<comment type="subcellular location">
    <subcellularLocation>
        <location evidence="9">Cytoplasm</location>
    </subcellularLocation>
</comment>
<comment type="catalytic activity">
    <reaction evidence="8 9">
        <text>S-sulfanyl-L-cysteinyl-[protein] + uridine(34) in tRNA + AH2 + ATP = 2-thiouridine(34) in tRNA + L-cysteinyl-[protein] + A + AMP + diphosphate + H(+)</text>
        <dbReference type="Rhea" id="RHEA:47032"/>
        <dbReference type="Rhea" id="RHEA-COMP:10131"/>
        <dbReference type="Rhea" id="RHEA-COMP:11726"/>
        <dbReference type="Rhea" id="RHEA-COMP:11727"/>
        <dbReference type="Rhea" id="RHEA-COMP:11728"/>
        <dbReference type="ChEBI" id="CHEBI:13193"/>
        <dbReference type="ChEBI" id="CHEBI:15378"/>
        <dbReference type="ChEBI" id="CHEBI:17499"/>
        <dbReference type="ChEBI" id="CHEBI:29950"/>
        <dbReference type="ChEBI" id="CHEBI:30616"/>
        <dbReference type="ChEBI" id="CHEBI:33019"/>
        <dbReference type="ChEBI" id="CHEBI:61963"/>
        <dbReference type="ChEBI" id="CHEBI:65315"/>
        <dbReference type="ChEBI" id="CHEBI:87170"/>
        <dbReference type="ChEBI" id="CHEBI:456215"/>
        <dbReference type="EC" id="2.8.1.13"/>
    </reaction>
</comment>
<proteinExistence type="inferred from homology"/>
<keyword evidence="6 9" id="KW-0694">RNA-binding</keyword>
<dbReference type="GO" id="GO:0005737">
    <property type="term" value="C:cytoplasm"/>
    <property type="evidence" value="ECO:0007669"/>
    <property type="project" value="UniProtKB-SubCell"/>
</dbReference>
<feature type="binding site" evidence="9">
    <location>
        <begin position="27"/>
        <end position="34"/>
    </location>
    <ligand>
        <name>ATP</name>
        <dbReference type="ChEBI" id="CHEBI:30616"/>
    </ligand>
</feature>